<proteinExistence type="inferred from homology"/>
<dbReference type="PANTHER" id="PTHR43820:SF4">
    <property type="entry name" value="HIGH-AFFINITY BRANCHED-CHAIN AMINO ACID TRANSPORT ATP-BINDING PROTEIN LIVF"/>
    <property type="match status" value="1"/>
</dbReference>
<dbReference type="InterPro" id="IPR027417">
    <property type="entry name" value="P-loop_NTPase"/>
</dbReference>
<keyword evidence="3" id="KW-0547">Nucleotide-binding</keyword>
<organism evidence="7 8">
    <name type="scientific">Micromonospora pallida</name>
    <dbReference type="NCBI Taxonomy" id="145854"/>
    <lineage>
        <taxon>Bacteria</taxon>
        <taxon>Bacillati</taxon>
        <taxon>Actinomycetota</taxon>
        <taxon>Actinomycetes</taxon>
        <taxon>Micromonosporales</taxon>
        <taxon>Micromonosporaceae</taxon>
        <taxon>Micromonospora</taxon>
    </lineage>
</organism>
<dbReference type="InterPro" id="IPR003593">
    <property type="entry name" value="AAA+_ATPase"/>
</dbReference>
<keyword evidence="2" id="KW-0813">Transport</keyword>
<dbReference type="Pfam" id="PF00005">
    <property type="entry name" value="ABC_tran"/>
    <property type="match status" value="1"/>
</dbReference>
<dbReference type="InterPro" id="IPR017871">
    <property type="entry name" value="ABC_transporter-like_CS"/>
</dbReference>
<keyword evidence="5" id="KW-0029">Amino-acid transport</keyword>
<dbReference type="CDD" id="cd03224">
    <property type="entry name" value="ABC_TM1139_LivF_branched"/>
    <property type="match status" value="1"/>
</dbReference>
<dbReference type="GO" id="GO:0015807">
    <property type="term" value="P:L-amino acid transport"/>
    <property type="evidence" value="ECO:0007669"/>
    <property type="project" value="TreeGrafter"/>
</dbReference>
<reference evidence="8" key="1">
    <citation type="submission" date="2016-06" db="EMBL/GenBank/DDBJ databases">
        <authorList>
            <person name="Varghese N."/>
            <person name="Submissions Spin"/>
        </authorList>
    </citation>
    <scope>NUCLEOTIDE SEQUENCE [LARGE SCALE GENOMIC DNA]</scope>
    <source>
        <strain evidence="8">DSM 43817</strain>
    </source>
</reference>
<evidence type="ECO:0000256" key="1">
    <source>
        <dbReference type="ARBA" id="ARBA00005417"/>
    </source>
</evidence>
<protein>
    <submittedName>
        <fullName evidence="7">Amino acid/amide ABC transporter ATP-binding protein 2, HAAT family</fullName>
    </submittedName>
</protein>
<dbReference type="STRING" id="145854.GA0074692_2294"/>
<evidence type="ECO:0000313" key="8">
    <source>
        <dbReference type="Proteomes" id="UP000198959"/>
    </source>
</evidence>
<name>A0A1C6SCE3_9ACTN</name>
<comment type="similarity">
    <text evidence="1">Belongs to the ABC transporter superfamily.</text>
</comment>
<sequence length="255" mass="27124">MAADPSSTRTGATAGHHQQPVLTLRDVHAGYQDVEILRGIDLDLHRGETVCVIGANGAGKSTLLKTVFGMVATRRGSIRVDGVEVSRDSTRARLGRGVVLVPQGRCNFPRMSVEENLRMGGYTLPRGAVAAGIERAYRTFPVLGERRGQAAGNLSGGEQQLLEMAMALMLDPKVVLIDEPSLGLSPAMQQRVFAALRALAAHQVGVLLVEQNAVQALKVADRGLVVEWGRVAKSGTGSAMLDDPDVRRAYLGLPA</sequence>
<dbReference type="PROSITE" id="PS00211">
    <property type="entry name" value="ABC_TRANSPORTER_1"/>
    <property type="match status" value="1"/>
</dbReference>
<evidence type="ECO:0000256" key="4">
    <source>
        <dbReference type="ARBA" id="ARBA00022840"/>
    </source>
</evidence>
<dbReference type="SUPFAM" id="SSF52540">
    <property type="entry name" value="P-loop containing nucleoside triphosphate hydrolases"/>
    <property type="match status" value="1"/>
</dbReference>
<dbReference type="RefSeq" id="WP_218106624.1">
    <property type="nucleotide sequence ID" value="NZ_FMHW01000002.1"/>
</dbReference>
<evidence type="ECO:0000313" key="7">
    <source>
        <dbReference type="EMBL" id="SCL27127.1"/>
    </source>
</evidence>
<dbReference type="GO" id="GO:0005524">
    <property type="term" value="F:ATP binding"/>
    <property type="evidence" value="ECO:0007669"/>
    <property type="project" value="UniProtKB-KW"/>
</dbReference>
<dbReference type="InterPro" id="IPR003439">
    <property type="entry name" value="ABC_transporter-like_ATP-bd"/>
</dbReference>
<evidence type="ECO:0000256" key="2">
    <source>
        <dbReference type="ARBA" id="ARBA00022448"/>
    </source>
</evidence>
<evidence type="ECO:0000256" key="3">
    <source>
        <dbReference type="ARBA" id="ARBA00022741"/>
    </source>
</evidence>
<dbReference type="EMBL" id="FMHW01000002">
    <property type="protein sequence ID" value="SCL27127.1"/>
    <property type="molecule type" value="Genomic_DNA"/>
</dbReference>
<dbReference type="SMART" id="SM00382">
    <property type="entry name" value="AAA"/>
    <property type="match status" value="1"/>
</dbReference>
<dbReference type="Gene3D" id="3.40.50.300">
    <property type="entry name" value="P-loop containing nucleotide triphosphate hydrolases"/>
    <property type="match status" value="1"/>
</dbReference>
<dbReference type="PROSITE" id="PS50893">
    <property type="entry name" value="ABC_TRANSPORTER_2"/>
    <property type="match status" value="1"/>
</dbReference>
<accession>A0A1C6SCE3</accession>
<evidence type="ECO:0000256" key="5">
    <source>
        <dbReference type="ARBA" id="ARBA00022970"/>
    </source>
</evidence>
<gene>
    <name evidence="7" type="ORF">GA0074692_2294</name>
</gene>
<dbReference type="InterPro" id="IPR052156">
    <property type="entry name" value="BCAA_Transport_ATP-bd_LivF"/>
</dbReference>
<feature type="domain" description="ABC transporter" evidence="6">
    <location>
        <begin position="22"/>
        <end position="253"/>
    </location>
</feature>
<keyword evidence="8" id="KW-1185">Reference proteome</keyword>
<dbReference type="Proteomes" id="UP000198959">
    <property type="component" value="Unassembled WGS sequence"/>
</dbReference>
<dbReference type="GO" id="GO:0015658">
    <property type="term" value="F:branched-chain amino acid transmembrane transporter activity"/>
    <property type="evidence" value="ECO:0007669"/>
    <property type="project" value="TreeGrafter"/>
</dbReference>
<dbReference type="PANTHER" id="PTHR43820">
    <property type="entry name" value="HIGH-AFFINITY BRANCHED-CHAIN AMINO ACID TRANSPORT ATP-BINDING PROTEIN LIVF"/>
    <property type="match status" value="1"/>
</dbReference>
<keyword evidence="4 7" id="KW-0067">ATP-binding</keyword>
<evidence type="ECO:0000259" key="6">
    <source>
        <dbReference type="PROSITE" id="PS50893"/>
    </source>
</evidence>
<dbReference type="AlphaFoldDB" id="A0A1C6SCE3"/>
<dbReference type="GO" id="GO:0016887">
    <property type="term" value="F:ATP hydrolysis activity"/>
    <property type="evidence" value="ECO:0007669"/>
    <property type="project" value="InterPro"/>
</dbReference>